<keyword evidence="1" id="KW-0732">Signal</keyword>
<feature type="chain" id="PRO_5047340659" description="Kazal-like domain-containing protein" evidence="1">
    <location>
        <begin position="28"/>
        <end position="107"/>
    </location>
</feature>
<comment type="caution">
    <text evidence="2">The sequence shown here is derived from an EMBL/GenBank/DDBJ whole genome shotgun (WGS) entry which is preliminary data.</text>
</comment>
<gene>
    <name evidence="2" type="ORF">AB4876_04995</name>
</gene>
<sequence>MPSINYLRAAKLSLLLLVAGALLSACASSKPASDTAVVEGFKTCEAPRPEMCTREYKPVCGHVDTGIRCVTTPCPSKRHQTYGNACSACADEKVMGFELGDCASYGK</sequence>
<organism evidence="2 3">
    <name type="scientific">Zhongshania guokunii</name>
    <dbReference type="NCBI Taxonomy" id="641783"/>
    <lineage>
        <taxon>Bacteria</taxon>
        <taxon>Pseudomonadati</taxon>
        <taxon>Pseudomonadota</taxon>
        <taxon>Gammaproteobacteria</taxon>
        <taxon>Cellvibrionales</taxon>
        <taxon>Spongiibacteraceae</taxon>
        <taxon>Zhongshania</taxon>
    </lineage>
</organism>
<dbReference type="EMBL" id="JBFRYA010000003">
    <property type="protein sequence ID" value="MEX1668258.1"/>
    <property type="molecule type" value="Genomic_DNA"/>
</dbReference>
<feature type="signal peptide" evidence="1">
    <location>
        <begin position="1"/>
        <end position="27"/>
    </location>
</feature>
<name>A0ABV3U2W6_9GAMM</name>
<dbReference type="Proteomes" id="UP001557485">
    <property type="component" value="Unassembled WGS sequence"/>
</dbReference>
<evidence type="ECO:0000313" key="2">
    <source>
        <dbReference type="EMBL" id="MEX1668258.1"/>
    </source>
</evidence>
<evidence type="ECO:0000256" key="1">
    <source>
        <dbReference type="SAM" id="SignalP"/>
    </source>
</evidence>
<accession>A0ABV3U2W6</accession>
<dbReference type="Gene3D" id="3.30.60.30">
    <property type="match status" value="1"/>
</dbReference>
<protein>
    <recommendedName>
        <fullName evidence="4">Kazal-like domain-containing protein</fullName>
    </recommendedName>
</protein>
<proteinExistence type="predicted"/>
<dbReference type="RefSeq" id="WP_368380548.1">
    <property type="nucleotide sequence ID" value="NZ_JBFRYA010000003.1"/>
</dbReference>
<evidence type="ECO:0008006" key="4">
    <source>
        <dbReference type="Google" id="ProtNLM"/>
    </source>
</evidence>
<evidence type="ECO:0000313" key="3">
    <source>
        <dbReference type="Proteomes" id="UP001557485"/>
    </source>
</evidence>
<reference evidence="2 3" key="1">
    <citation type="journal article" date="2011" name="Int. J. Syst. Evol. Microbiol.">
        <title>Zhongshania antarctica gen. nov., sp. nov. and Zhongshania guokunii sp. nov., gammaproteobacteria respectively isolated from coastal attached (fast) ice and surface seawater of the Antarctic.</title>
        <authorList>
            <person name="Li H.J."/>
            <person name="Zhang X.Y."/>
            <person name="Chen C.X."/>
            <person name="Zhang Y.J."/>
            <person name="Gao Z.M."/>
            <person name="Yu Y."/>
            <person name="Chen X.L."/>
            <person name="Chen B."/>
            <person name="Zhang Y.Z."/>
        </authorList>
    </citation>
    <scope>NUCLEOTIDE SEQUENCE [LARGE SCALE GENOMIC DNA]</scope>
    <source>
        <strain evidence="2 3">ZS6-22T</strain>
    </source>
</reference>
<keyword evidence="3" id="KW-1185">Reference proteome</keyword>